<comment type="catalytic activity">
    <reaction evidence="6">
        <text>2 a quinone + NADH + H(+) = 2 a 1,4-benzosemiquinone + NAD(+)</text>
        <dbReference type="Rhea" id="RHEA:65952"/>
        <dbReference type="ChEBI" id="CHEBI:15378"/>
        <dbReference type="ChEBI" id="CHEBI:57540"/>
        <dbReference type="ChEBI" id="CHEBI:57945"/>
        <dbReference type="ChEBI" id="CHEBI:132124"/>
        <dbReference type="ChEBI" id="CHEBI:134225"/>
    </reaction>
</comment>
<evidence type="ECO:0000259" key="7">
    <source>
        <dbReference type="Pfam" id="PF02525"/>
    </source>
</evidence>
<protein>
    <recommendedName>
        <fullName evidence="6">FMN dependent NADH:quinone oxidoreductase</fullName>
        <ecNumber evidence="6">1.6.5.-</ecNumber>
    </recommendedName>
    <alternativeName>
        <fullName evidence="6">Azo-dye reductase</fullName>
    </alternativeName>
    <alternativeName>
        <fullName evidence="6">FMN-dependent NADH-azo compound oxidoreductase</fullName>
    </alternativeName>
    <alternativeName>
        <fullName evidence="6">FMN-dependent NADH-azoreductase</fullName>
        <ecNumber evidence="6">1.7.1.17</ecNumber>
    </alternativeName>
</protein>
<dbReference type="SUPFAM" id="SSF52218">
    <property type="entry name" value="Flavoproteins"/>
    <property type="match status" value="1"/>
</dbReference>
<reference evidence="8 9" key="1">
    <citation type="submission" date="2020-02" db="EMBL/GenBank/DDBJ databases">
        <title>Whole-genome analyses of novel actinobacteria.</title>
        <authorList>
            <person name="Sahin N."/>
            <person name="Tatar D."/>
        </authorList>
    </citation>
    <scope>NUCLEOTIDE SEQUENCE [LARGE SCALE GENOMIC DNA]</scope>
    <source>
        <strain evidence="8 9">SB3404</strain>
    </source>
</reference>
<evidence type="ECO:0000256" key="5">
    <source>
        <dbReference type="ARBA" id="ARBA00048542"/>
    </source>
</evidence>
<comment type="catalytic activity">
    <reaction evidence="5">
        <text>N,N-dimethyl-1,4-phenylenediamine + anthranilate + 2 NAD(+) = 2-(4-dimethylaminophenyl)diazenylbenzoate + 2 NADH + 2 H(+)</text>
        <dbReference type="Rhea" id="RHEA:55872"/>
        <dbReference type="ChEBI" id="CHEBI:15378"/>
        <dbReference type="ChEBI" id="CHEBI:15783"/>
        <dbReference type="ChEBI" id="CHEBI:16567"/>
        <dbReference type="ChEBI" id="CHEBI:57540"/>
        <dbReference type="ChEBI" id="CHEBI:57945"/>
        <dbReference type="ChEBI" id="CHEBI:71579"/>
        <dbReference type="EC" id="1.7.1.17"/>
    </reaction>
    <physiologicalReaction direction="right-to-left" evidence="5">
        <dbReference type="Rhea" id="RHEA:55874"/>
    </physiologicalReaction>
</comment>
<sequence>MATLLHIDSSVYPQEGSVSRDVAASFRRSWEENHPGGSVIYRDLGSDPIPHLQGSAAVAGFIDPAQRTPEQAAAFELREQLTRELEQADALLIGAPMYNYTIPSTLKAWLDHVIVMGRTYGTESPSAAGKPATVVASRGGGYGPGTPRESYEFVLTYLDKVLGEGGFGLDVQYIVPELTLAESNPAMAGLVDTARASRARAHQEAESRGKTLATSLV</sequence>
<gene>
    <name evidence="6" type="primary">azoR</name>
    <name evidence="8" type="ORF">G5C65_30535</name>
</gene>
<keyword evidence="1 6" id="KW-0285">Flavoprotein</keyword>
<comment type="function">
    <text evidence="6">Quinone reductase that provides resistance to thiol-specific stress caused by electrophilic quinones.</text>
</comment>
<evidence type="ECO:0000256" key="3">
    <source>
        <dbReference type="ARBA" id="ARBA00023002"/>
    </source>
</evidence>
<dbReference type="GO" id="GO:0016655">
    <property type="term" value="F:oxidoreductase activity, acting on NAD(P)H, quinone or similar compound as acceptor"/>
    <property type="evidence" value="ECO:0007669"/>
    <property type="project" value="InterPro"/>
</dbReference>
<accession>A0A6G4X515</accession>
<proteinExistence type="inferred from homology"/>
<dbReference type="InterPro" id="IPR023048">
    <property type="entry name" value="NADH:quinone_OxRdtase_FMN_depd"/>
</dbReference>
<comment type="caution">
    <text evidence="8">The sequence shown here is derived from an EMBL/GenBank/DDBJ whole genome shotgun (WGS) entry which is preliminary data.</text>
</comment>
<dbReference type="Pfam" id="PF02525">
    <property type="entry name" value="Flavodoxin_2"/>
    <property type="match status" value="1"/>
</dbReference>
<dbReference type="InterPro" id="IPR050104">
    <property type="entry name" value="FMN-dep_NADH:Q_OxRdtase_AzoR1"/>
</dbReference>
<feature type="binding site" evidence="6">
    <location>
        <begin position="137"/>
        <end position="140"/>
    </location>
    <ligand>
        <name>FMN</name>
        <dbReference type="ChEBI" id="CHEBI:58210"/>
    </ligand>
</feature>
<evidence type="ECO:0000256" key="1">
    <source>
        <dbReference type="ARBA" id="ARBA00022630"/>
    </source>
</evidence>
<dbReference type="GO" id="GO:0016652">
    <property type="term" value="F:oxidoreductase activity, acting on NAD(P)H as acceptor"/>
    <property type="evidence" value="ECO:0007669"/>
    <property type="project" value="UniProtKB-UniRule"/>
</dbReference>
<dbReference type="Gene3D" id="3.40.50.360">
    <property type="match status" value="1"/>
</dbReference>
<dbReference type="EC" id="1.7.1.17" evidence="6"/>
<comment type="cofactor">
    <cofactor evidence="6">
        <name>FMN</name>
        <dbReference type="ChEBI" id="CHEBI:58210"/>
    </cofactor>
    <text evidence="6">Binds 1 FMN per subunit.</text>
</comment>
<keyword evidence="4 6" id="KW-0520">NAD</keyword>
<feature type="domain" description="Flavodoxin-like fold" evidence="7">
    <location>
        <begin position="3"/>
        <end position="166"/>
    </location>
</feature>
<dbReference type="GO" id="GO:0010181">
    <property type="term" value="F:FMN binding"/>
    <property type="evidence" value="ECO:0007669"/>
    <property type="project" value="UniProtKB-UniRule"/>
</dbReference>
<dbReference type="EC" id="1.6.5.-" evidence="6"/>
<evidence type="ECO:0000313" key="8">
    <source>
        <dbReference type="EMBL" id="NGO72615.1"/>
    </source>
</evidence>
<dbReference type="GO" id="GO:0009055">
    <property type="term" value="F:electron transfer activity"/>
    <property type="evidence" value="ECO:0007669"/>
    <property type="project" value="UniProtKB-UniRule"/>
</dbReference>
<name>A0A6G4X515_9ACTN</name>
<comment type="function">
    <text evidence="6">Also exhibits azoreductase activity. Catalyzes the reductive cleavage of the azo bond in aromatic azo compounds to the corresponding amines.</text>
</comment>
<dbReference type="Proteomes" id="UP000477722">
    <property type="component" value="Unassembled WGS sequence"/>
</dbReference>
<dbReference type="InterPro" id="IPR003680">
    <property type="entry name" value="Flavodoxin_fold"/>
</dbReference>
<evidence type="ECO:0000256" key="6">
    <source>
        <dbReference type="HAMAP-Rule" id="MF_01216"/>
    </source>
</evidence>
<comment type="subunit">
    <text evidence="6">Homodimer.</text>
</comment>
<dbReference type="AlphaFoldDB" id="A0A6G4X515"/>
<keyword evidence="3 6" id="KW-0560">Oxidoreductase</keyword>
<comment type="caution">
    <text evidence="6">Lacks conserved residue(s) required for the propagation of feature annotation.</text>
</comment>
<dbReference type="InterPro" id="IPR029039">
    <property type="entry name" value="Flavoprotein-like_sf"/>
</dbReference>
<feature type="binding site" evidence="6">
    <location>
        <position position="10"/>
    </location>
    <ligand>
        <name>FMN</name>
        <dbReference type="ChEBI" id="CHEBI:58210"/>
    </ligand>
</feature>
<feature type="binding site" evidence="6">
    <location>
        <begin position="17"/>
        <end position="19"/>
    </location>
    <ligand>
        <name>FMN</name>
        <dbReference type="ChEBI" id="CHEBI:58210"/>
    </ligand>
</feature>
<organism evidence="8 9">
    <name type="scientific">Streptomyces boncukensis</name>
    <dbReference type="NCBI Taxonomy" id="2711219"/>
    <lineage>
        <taxon>Bacteria</taxon>
        <taxon>Bacillati</taxon>
        <taxon>Actinomycetota</taxon>
        <taxon>Actinomycetes</taxon>
        <taxon>Kitasatosporales</taxon>
        <taxon>Streptomycetaceae</taxon>
        <taxon>Streptomyces</taxon>
    </lineage>
</organism>
<dbReference type="PANTHER" id="PTHR43741:SF4">
    <property type="entry name" value="FMN-DEPENDENT NADH:QUINONE OXIDOREDUCTASE"/>
    <property type="match status" value="1"/>
</dbReference>
<dbReference type="HAMAP" id="MF_01216">
    <property type="entry name" value="Azoreductase_type1"/>
    <property type="match status" value="1"/>
</dbReference>
<evidence type="ECO:0000313" key="9">
    <source>
        <dbReference type="Proteomes" id="UP000477722"/>
    </source>
</evidence>
<evidence type="ECO:0000256" key="2">
    <source>
        <dbReference type="ARBA" id="ARBA00022643"/>
    </source>
</evidence>
<dbReference type="RefSeq" id="WP_165302293.1">
    <property type="nucleotide sequence ID" value="NZ_JAAKZZ010000498.1"/>
</dbReference>
<evidence type="ECO:0000256" key="4">
    <source>
        <dbReference type="ARBA" id="ARBA00023027"/>
    </source>
</evidence>
<comment type="similarity">
    <text evidence="6">Belongs to the azoreductase type 1 family.</text>
</comment>
<dbReference type="PANTHER" id="PTHR43741">
    <property type="entry name" value="FMN-DEPENDENT NADH-AZOREDUCTASE 1"/>
    <property type="match status" value="1"/>
</dbReference>
<dbReference type="EMBL" id="JAAKZZ010000498">
    <property type="protein sequence ID" value="NGO72615.1"/>
    <property type="molecule type" value="Genomic_DNA"/>
</dbReference>
<keyword evidence="9" id="KW-1185">Reference proteome</keyword>
<keyword evidence="2 6" id="KW-0288">FMN</keyword>